<dbReference type="EMBL" id="JAAIUW010000094">
    <property type="protein sequence ID" value="KAF7800943.1"/>
    <property type="molecule type" value="Genomic_DNA"/>
</dbReference>
<sequence>MHNLSWPPQSTNPKSIPQSNDACFPSQSNEDGTDNDGGERR</sequence>
<protein>
    <submittedName>
        <fullName evidence="2">Uncharacterized protein</fullName>
    </submittedName>
</protein>
<reference evidence="2" key="1">
    <citation type="submission" date="2020-09" db="EMBL/GenBank/DDBJ databases">
        <title>Genome-Enabled Discovery of Anthraquinone Biosynthesis in Senna tora.</title>
        <authorList>
            <person name="Kang S.-H."/>
            <person name="Pandey R.P."/>
            <person name="Lee C.-M."/>
            <person name="Sim J.-S."/>
            <person name="Jeong J.-T."/>
            <person name="Choi B.-S."/>
            <person name="Jung M."/>
            <person name="Ginzburg D."/>
            <person name="Zhao K."/>
            <person name="Won S.Y."/>
            <person name="Oh T.-J."/>
            <person name="Yu Y."/>
            <person name="Kim N.-H."/>
            <person name="Lee O.R."/>
            <person name="Lee T.-H."/>
            <person name="Bashyal P."/>
            <person name="Kim T.-S."/>
            <person name="Lee W.-H."/>
            <person name="Kawkins C."/>
            <person name="Kim C.-K."/>
            <person name="Kim J.S."/>
            <person name="Ahn B.O."/>
            <person name="Rhee S.Y."/>
            <person name="Sohng J.K."/>
        </authorList>
    </citation>
    <scope>NUCLEOTIDE SEQUENCE</scope>
    <source>
        <tissue evidence="2">Leaf</tissue>
    </source>
</reference>
<dbReference type="Proteomes" id="UP000634136">
    <property type="component" value="Unassembled WGS sequence"/>
</dbReference>
<feature type="compositionally biased region" description="Acidic residues" evidence="1">
    <location>
        <begin position="31"/>
        <end position="41"/>
    </location>
</feature>
<comment type="caution">
    <text evidence="2">The sequence shown here is derived from an EMBL/GenBank/DDBJ whole genome shotgun (WGS) entry which is preliminary data.</text>
</comment>
<dbReference type="AlphaFoldDB" id="A0A834VX17"/>
<gene>
    <name evidence="2" type="ORF">G2W53_044562</name>
</gene>
<evidence type="ECO:0000313" key="2">
    <source>
        <dbReference type="EMBL" id="KAF7800943.1"/>
    </source>
</evidence>
<feature type="compositionally biased region" description="Polar residues" evidence="1">
    <location>
        <begin position="1"/>
        <end position="30"/>
    </location>
</feature>
<organism evidence="2 3">
    <name type="scientific">Senna tora</name>
    <dbReference type="NCBI Taxonomy" id="362788"/>
    <lineage>
        <taxon>Eukaryota</taxon>
        <taxon>Viridiplantae</taxon>
        <taxon>Streptophyta</taxon>
        <taxon>Embryophyta</taxon>
        <taxon>Tracheophyta</taxon>
        <taxon>Spermatophyta</taxon>
        <taxon>Magnoliopsida</taxon>
        <taxon>eudicotyledons</taxon>
        <taxon>Gunneridae</taxon>
        <taxon>Pentapetalae</taxon>
        <taxon>rosids</taxon>
        <taxon>fabids</taxon>
        <taxon>Fabales</taxon>
        <taxon>Fabaceae</taxon>
        <taxon>Caesalpinioideae</taxon>
        <taxon>Cassia clade</taxon>
        <taxon>Senna</taxon>
    </lineage>
</organism>
<feature type="region of interest" description="Disordered" evidence="1">
    <location>
        <begin position="1"/>
        <end position="41"/>
    </location>
</feature>
<evidence type="ECO:0000256" key="1">
    <source>
        <dbReference type="SAM" id="MobiDB-lite"/>
    </source>
</evidence>
<evidence type="ECO:0000313" key="3">
    <source>
        <dbReference type="Proteomes" id="UP000634136"/>
    </source>
</evidence>
<accession>A0A834VX17</accession>
<name>A0A834VX17_9FABA</name>
<keyword evidence="3" id="KW-1185">Reference proteome</keyword>
<proteinExistence type="predicted"/>